<evidence type="ECO:0000313" key="5">
    <source>
        <dbReference type="Proteomes" id="UP000553059"/>
    </source>
</evidence>
<dbReference type="PANTHER" id="PTHR22911">
    <property type="entry name" value="ACYL-MALONYL CONDENSING ENZYME-RELATED"/>
    <property type="match status" value="1"/>
</dbReference>
<dbReference type="Proteomes" id="UP000553059">
    <property type="component" value="Unassembled WGS sequence"/>
</dbReference>
<protein>
    <submittedName>
        <fullName evidence="4">EamA family transporter</fullName>
    </submittedName>
</protein>
<dbReference type="Gene3D" id="1.10.3730.20">
    <property type="match status" value="1"/>
</dbReference>
<name>A0A7C7D752_9FIRM</name>
<dbReference type="SUPFAM" id="SSF103481">
    <property type="entry name" value="Multidrug resistance efflux transporter EmrE"/>
    <property type="match status" value="2"/>
</dbReference>
<keyword evidence="2" id="KW-0472">Membrane</keyword>
<feature type="transmembrane region" description="Helical" evidence="2">
    <location>
        <begin position="95"/>
        <end position="115"/>
    </location>
</feature>
<evidence type="ECO:0000256" key="1">
    <source>
        <dbReference type="ARBA" id="ARBA00007362"/>
    </source>
</evidence>
<keyword evidence="2" id="KW-1133">Transmembrane helix</keyword>
<accession>A0A7C7D752</accession>
<reference evidence="4 5" key="1">
    <citation type="journal article" date="2020" name="Biotechnol. Biofuels">
        <title>New insights from the biogas microbiome by comprehensive genome-resolved metagenomics of nearly 1600 species originating from multiple anaerobic digesters.</title>
        <authorList>
            <person name="Campanaro S."/>
            <person name="Treu L."/>
            <person name="Rodriguez-R L.M."/>
            <person name="Kovalovszki A."/>
            <person name="Ziels R.M."/>
            <person name="Maus I."/>
            <person name="Zhu X."/>
            <person name="Kougias P.G."/>
            <person name="Basile A."/>
            <person name="Luo G."/>
            <person name="Schluter A."/>
            <person name="Konstantinidis K.T."/>
            <person name="Angelidaki I."/>
        </authorList>
    </citation>
    <scope>NUCLEOTIDE SEQUENCE [LARGE SCALE GENOMIC DNA]</scope>
    <source>
        <strain evidence="4">AS05jafATM_4</strain>
    </source>
</reference>
<feature type="transmembrane region" description="Helical" evidence="2">
    <location>
        <begin position="122"/>
        <end position="139"/>
    </location>
</feature>
<keyword evidence="2" id="KW-0812">Transmembrane</keyword>
<comment type="similarity">
    <text evidence="1">Belongs to the EamA transporter family.</text>
</comment>
<gene>
    <name evidence="4" type="ORF">GX523_14540</name>
</gene>
<dbReference type="GO" id="GO:0016020">
    <property type="term" value="C:membrane"/>
    <property type="evidence" value="ECO:0007669"/>
    <property type="project" value="InterPro"/>
</dbReference>
<feature type="transmembrane region" description="Helical" evidence="2">
    <location>
        <begin position="266"/>
        <end position="284"/>
    </location>
</feature>
<evidence type="ECO:0000313" key="4">
    <source>
        <dbReference type="EMBL" id="HHY27932.1"/>
    </source>
</evidence>
<feature type="transmembrane region" description="Helical" evidence="2">
    <location>
        <begin position="241"/>
        <end position="260"/>
    </location>
</feature>
<feature type="transmembrane region" description="Helical" evidence="2">
    <location>
        <begin position="145"/>
        <end position="165"/>
    </location>
</feature>
<evidence type="ECO:0000259" key="3">
    <source>
        <dbReference type="Pfam" id="PF00892"/>
    </source>
</evidence>
<feature type="transmembrane region" description="Helical" evidence="2">
    <location>
        <begin position="69"/>
        <end position="89"/>
    </location>
</feature>
<sequence>MNKKLTGILCAVLSAIIYGFTPILARIAYDGGANGITVTFLRGILSIPILFIILKIKRIPLQIGKDWKGILLAGVFGMSLTTLLLYISYSYISVGMATTLHFIYPILVSVACTVFFKDKMNLWKISALILCSIGIFMFIDRISSFGVTGTVLALLSGVTYALYIICIDKGRLKHIHYFKLTLYLNVLMVGVSGLFGLCTGDLHFSLTPKAWVLCALVSLFTSFGALPLLQQGIKLTGASTAAILSTLEPITSVILGILILQETVSPLKLLGCILIIISILLIAISEGKRDIPKQPPKSAENTDL</sequence>
<feature type="transmembrane region" description="Helical" evidence="2">
    <location>
        <begin position="210"/>
        <end position="229"/>
    </location>
</feature>
<dbReference type="PANTHER" id="PTHR22911:SF137">
    <property type="entry name" value="SOLUTE CARRIER FAMILY 35 MEMBER G2-RELATED"/>
    <property type="match status" value="1"/>
</dbReference>
<feature type="transmembrane region" description="Helical" evidence="2">
    <location>
        <begin position="35"/>
        <end position="57"/>
    </location>
</feature>
<dbReference type="Pfam" id="PF00892">
    <property type="entry name" value="EamA"/>
    <property type="match status" value="2"/>
</dbReference>
<proteinExistence type="inferred from homology"/>
<evidence type="ECO:0000256" key="2">
    <source>
        <dbReference type="SAM" id="Phobius"/>
    </source>
</evidence>
<dbReference type="InterPro" id="IPR000620">
    <property type="entry name" value="EamA_dom"/>
</dbReference>
<organism evidence="4 5">
    <name type="scientific">Desulfitobacterium dehalogenans</name>
    <dbReference type="NCBI Taxonomy" id="36854"/>
    <lineage>
        <taxon>Bacteria</taxon>
        <taxon>Bacillati</taxon>
        <taxon>Bacillota</taxon>
        <taxon>Clostridia</taxon>
        <taxon>Eubacteriales</taxon>
        <taxon>Desulfitobacteriaceae</taxon>
        <taxon>Desulfitobacterium</taxon>
    </lineage>
</organism>
<feature type="domain" description="EamA" evidence="3">
    <location>
        <begin position="6"/>
        <end position="138"/>
    </location>
</feature>
<feature type="transmembrane region" description="Helical" evidence="2">
    <location>
        <begin position="177"/>
        <end position="198"/>
    </location>
</feature>
<dbReference type="AlphaFoldDB" id="A0A7C7D752"/>
<dbReference type="EMBL" id="DUTF01000320">
    <property type="protein sequence ID" value="HHY27932.1"/>
    <property type="molecule type" value="Genomic_DNA"/>
</dbReference>
<feature type="domain" description="EamA" evidence="3">
    <location>
        <begin position="149"/>
        <end position="283"/>
    </location>
</feature>
<dbReference type="InterPro" id="IPR037185">
    <property type="entry name" value="EmrE-like"/>
</dbReference>
<comment type="caution">
    <text evidence="4">The sequence shown here is derived from an EMBL/GenBank/DDBJ whole genome shotgun (WGS) entry which is preliminary data.</text>
</comment>